<comment type="caution">
    <text evidence="1">The sequence shown here is derived from an EMBL/GenBank/DDBJ whole genome shotgun (WGS) entry which is preliminary data.</text>
</comment>
<reference evidence="1" key="1">
    <citation type="submission" date="2023-11" db="EMBL/GenBank/DDBJ databases">
        <authorList>
            <person name="Poullet M."/>
        </authorList>
    </citation>
    <scope>NUCLEOTIDE SEQUENCE</scope>
    <source>
        <strain evidence="1">E1834</strain>
    </source>
</reference>
<organism evidence="1 2">
    <name type="scientific">Meloidogyne enterolobii</name>
    <name type="common">Root-knot nematode worm</name>
    <name type="synonym">Meloidogyne mayaguensis</name>
    <dbReference type="NCBI Taxonomy" id="390850"/>
    <lineage>
        <taxon>Eukaryota</taxon>
        <taxon>Metazoa</taxon>
        <taxon>Ecdysozoa</taxon>
        <taxon>Nematoda</taxon>
        <taxon>Chromadorea</taxon>
        <taxon>Rhabditida</taxon>
        <taxon>Tylenchina</taxon>
        <taxon>Tylenchomorpha</taxon>
        <taxon>Tylenchoidea</taxon>
        <taxon>Meloidogynidae</taxon>
        <taxon>Meloidogyninae</taxon>
        <taxon>Meloidogyne</taxon>
    </lineage>
</organism>
<evidence type="ECO:0000313" key="2">
    <source>
        <dbReference type="Proteomes" id="UP001497535"/>
    </source>
</evidence>
<keyword evidence="2" id="KW-1185">Reference proteome</keyword>
<sequence>MYYYKLIYIFFLLIFINISVGNTKQKNNLLSHRRCKRGNNLRGCFGGGSRGRPDDQPFKQREGKGKAHVKEESEVKGGNSKKRALFVCHNSFYSHLKYNVNL</sequence>
<dbReference type="EMBL" id="CAVMJV010000071">
    <property type="protein sequence ID" value="CAK5088351.1"/>
    <property type="molecule type" value="Genomic_DNA"/>
</dbReference>
<evidence type="ECO:0000313" key="1">
    <source>
        <dbReference type="EMBL" id="CAK5088351.1"/>
    </source>
</evidence>
<dbReference type="Proteomes" id="UP001497535">
    <property type="component" value="Unassembled WGS sequence"/>
</dbReference>
<gene>
    <name evidence="1" type="ORF">MENTE1834_LOCUS35997</name>
</gene>
<proteinExistence type="predicted"/>
<protein>
    <submittedName>
        <fullName evidence="1">Uncharacterized protein</fullName>
    </submittedName>
</protein>
<accession>A0ACB1ADC6</accession>
<name>A0ACB1ADC6_MELEN</name>